<dbReference type="Proteomes" id="UP000218023">
    <property type="component" value="Unassembled WGS sequence"/>
</dbReference>
<reference evidence="1 2" key="1">
    <citation type="submission" date="2017-09" db="EMBL/GenBank/DDBJ databases">
        <title>Paracoccus alkalisoli sp. nov., isolated from saline alkaline soil.</title>
        <authorList>
            <person name="Dong X."/>
            <person name="Zhang G."/>
        </authorList>
    </citation>
    <scope>NUCLEOTIDE SEQUENCE [LARGE SCALE GENOMIC DNA]</scope>
    <source>
        <strain evidence="1 2">WN007</strain>
    </source>
</reference>
<keyword evidence="2" id="KW-1185">Reference proteome</keyword>
<gene>
    <name evidence="1" type="ORF">CK240_11825</name>
</gene>
<sequence>MAELPGHLCYMLGTKHPGEVDPVEFTLEAGAGDHVHQTRIDIDMRVPGLTEEDLARINGKRDDVLRF</sequence>
<comment type="caution">
    <text evidence="1">The sequence shown here is derived from an EMBL/GenBank/DDBJ whole genome shotgun (WGS) entry which is preliminary data.</text>
</comment>
<dbReference type="EMBL" id="NSJZ01000010">
    <property type="protein sequence ID" value="PAU96763.1"/>
    <property type="molecule type" value="Genomic_DNA"/>
</dbReference>
<proteinExistence type="predicted"/>
<accession>A0A2A2GIN6</accession>
<protein>
    <submittedName>
        <fullName evidence="1">Uncharacterized protein</fullName>
    </submittedName>
</protein>
<dbReference type="RefSeq" id="WP_095640553.1">
    <property type="nucleotide sequence ID" value="NZ_NSJZ01000010.1"/>
</dbReference>
<dbReference type="OrthoDB" id="9781621at2"/>
<dbReference type="AlphaFoldDB" id="A0A2A2GIN6"/>
<organism evidence="1 2">
    <name type="scientific">Paracoccus salipaludis</name>
    <dbReference type="NCBI Taxonomy" id="2032623"/>
    <lineage>
        <taxon>Bacteria</taxon>
        <taxon>Pseudomonadati</taxon>
        <taxon>Pseudomonadota</taxon>
        <taxon>Alphaproteobacteria</taxon>
        <taxon>Rhodobacterales</taxon>
        <taxon>Paracoccaceae</taxon>
        <taxon>Paracoccus</taxon>
    </lineage>
</organism>
<name>A0A2A2GIN6_9RHOB</name>
<evidence type="ECO:0000313" key="2">
    <source>
        <dbReference type="Proteomes" id="UP000218023"/>
    </source>
</evidence>
<evidence type="ECO:0000313" key="1">
    <source>
        <dbReference type="EMBL" id="PAU96763.1"/>
    </source>
</evidence>